<dbReference type="PANTHER" id="PTHR24148">
    <property type="entry name" value="ANKYRIN REPEAT DOMAIN-CONTAINING PROTEIN 39 HOMOLOG-RELATED"/>
    <property type="match status" value="1"/>
</dbReference>
<evidence type="ECO:0000313" key="3">
    <source>
        <dbReference type="EMBL" id="CZR68110.1"/>
    </source>
</evidence>
<reference evidence="3 4" key="1">
    <citation type="submission" date="2016-03" db="EMBL/GenBank/DDBJ databases">
        <authorList>
            <person name="Ploux O."/>
        </authorList>
    </citation>
    <scope>NUCLEOTIDE SEQUENCE [LARGE SCALE GENOMIC DNA]</scope>
    <source>
        <strain evidence="3 4">UAMH 11012</strain>
    </source>
</reference>
<gene>
    <name evidence="3" type="ORF">PAC_18009</name>
</gene>
<dbReference type="InterPro" id="IPR010730">
    <property type="entry name" value="HET"/>
</dbReference>
<dbReference type="PANTHER" id="PTHR24148:SF73">
    <property type="entry name" value="HET DOMAIN PROTEIN (AFU_ORTHOLOGUE AFUA_8G01020)"/>
    <property type="match status" value="1"/>
</dbReference>
<evidence type="ECO:0000256" key="1">
    <source>
        <dbReference type="SAM" id="MobiDB-lite"/>
    </source>
</evidence>
<dbReference type="AlphaFoldDB" id="A0A1L7XSU9"/>
<evidence type="ECO:0000259" key="2">
    <source>
        <dbReference type="Pfam" id="PF06985"/>
    </source>
</evidence>
<dbReference type="EMBL" id="FJOG01000051">
    <property type="protein sequence ID" value="CZR68110.1"/>
    <property type="molecule type" value="Genomic_DNA"/>
</dbReference>
<name>A0A1L7XSU9_9HELO</name>
<accession>A0A1L7XSU9</accession>
<evidence type="ECO:0000313" key="4">
    <source>
        <dbReference type="Proteomes" id="UP000184330"/>
    </source>
</evidence>
<dbReference type="Pfam" id="PF26639">
    <property type="entry name" value="Het-6_barrel"/>
    <property type="match status" value="1"/>
</dbReference>
<feature type="region of interest" description="Disordered" evidence="1">
    <location>
        <begin position="1"/>
        <end position="32"/>
    </location>
</feature>
<protein>
    <recommendedName>
        <fullName evidence="2">Heterokaryon incompatibility domain-containing protein</fullName>
    </recommendedName>
</protein>
<dbReference type="STRING" id="576137.A0A1L7XSU9"/>
<dbReference type="InterPro" id="IPR052895">
    <property type="entry name" value="HetReg/Transcr_Mod"/>
</dbReference>
<dbReference type="Proteomes" id="UP000184330">
    <property type="component" value="Unassembled WGS sequence"/>
</dbReference>
<proteinExistence type="predicted"/>
<organism evidence="3 4">
    <name type="scientific">Phialocephala subalpina</name>
    <dbReference type="NCBI Taxonomy" id="576137"/>
    <lineage>
        <taxon>Eukaryota</taxon>
        <taxon>Fungi</taxon>
        <taxon>Dikarya</taxon>
        <taxon>Ascomycota</taxon>
        <taxon>Pezizomycotina</taxon>
        <taxon>Leotiomycetes</taxon>
        <taxon>Helotiales</taxon>
        <taxon>Mollisiaceae</taxon>
        <taxon>Phialocephala</taxon>
        <taxon>Phialocephala fortinii species complex</taxon>
    </lineage>
</organism>
<feature type="domain" description="Heterokaryon incompatibility" evidence="2">
    <location>
        <begin position="240"/>
        <end position="403"/>
    </location>
</feature>
<sequence>MGAVPSESEPRASYGPAIENHSPDTHTPTENECIEPEASQNEIMRSNAESRTNVPNIPANKPISLSLLRSLYPIYPDSELEGLKEQLDIVTSINSQIAITKFFSGDTRDLIKMFVKTELDSDASEEEIEKKFEEAVKRGMNFKFISADEEEDKRKMATMNLYSSWNLPINFERMSRGSEKTPEAEEGSLADYLPPEDFVYHPLGPRAIRLLRLTERPPRAPKGCLALSVKTFTLDEAPPFTAVSYTWGDPTPLAEIRLNGKHTTITQSLDYALKRILTWKSNLYLWADGLCINQQDISERNTQVRLMGDIYSRAEYTAAYLGEPPKADIERVRSVGPDHVAFALMEMLCRIWAYSPDQDHERRSDLEWNALKIPDGKSGLAEWVCLLCLCSQPWFSRSWVLQEVVLAKVVVVLYGEAVNNLDCLVGFWDLATRHELPPALQYGPIADWKTCLKNSNQLNVFGELRRLRESSKYIDAVPGAIASQHIPRDDFDLPGQGFRNLPLVLHSSSDHKEKLLDLLIRNRAAGATDARDKVYSLLSLASDVSELRILPNYSQENSTAKVYRDVACAYIQKGDGVKLLHHAGLPRNIANLPSWVPDWSLKSRVSLDLSLYHCTKRTHPMLRLIGGTNLLIIRGAVVDALAIAARRVKFRRSFEFGHAFEETGNFSSDRDSVYEAPLEPMKSREELFITIVSAAECWAANLKSYPTGEKLEDVVWRTFMANRGWIKIEEPEKDRIAFEAYKKLRGPLFPSYPPPPPHLDSSQEELLKQQMWPFQARVLEANQGYRFGVTACGHMGLFPNESKNDDLIFIIPGASTPFIIRPDPNGTCFTLVGDCYVHGMMNGELLVPCRADDHAKVEDEDGRHYKIRLRPWSDLPILTVKKAILRRYFDPDSKRFADIRDLRIR</sequence>
<dbReference type="OrthoDB" id="3553147at2759"/>
<dbReference type="Pfam" id="PF06985">
    <property type="entry name" value="HET"/>
    <property type="match status" value="1"/>
</dbReference>
<keyword evidence="4" id="KW-1185">Reference proteome</keyword>